<name>D8LVM2_BLAHO</name>
<evidence type="ECO:0000259" key="1">
    <source>
        <dbReference type="PROSITE" id="PS50076"/>
    </source>
</evidence>
<dbReference type="PROSITE" id="PS50076">
    <property type="entry name" value="DNAJ_2"/>
    <property type="match status" value="1"/>
</dbReference>
<protein>
    <recommendedName>
        <fullName evidence="1">J domain-containing protein</fullName>
    </recommendedName>
</protein>
<dbReference type="Gene3D" id="1.10.287.110">
    <property type="entry name" value="DnaJ domain"/>
    <property type="match status" value="1"/>
</dbReference>
<reference evidence="2" key="1">
    <citation type="submission" date="2010-02" db="EMBL/GenBank/DDBJ databases">
        <title>Sequencing and annotation of the Blastocystis hominis genome.</title>
        <authorList>
            <person name="Wincker P."/>
        </authorList>
    </citation>
    <scope>NUCLEOTIDE SEQUENCE</scope>
    <source>
        <strain evidence="2">Singapore isolate B</strain>
    </source>
</reference>
<gene>
    <name evidence="2" type="ORF">GSBLH_T00006955001</name>
</gene>
<dbReference type="GO" id="GO:0005737">
    <property type="term" value="C:cytoplasm"/>
    <property type="evidence" value="ECO:0007669"/>
    <property type="project" value="TreeGrafter"/>
</dbReference>
<dbReference type="PANTHER" id="PTHR23172">
    <property type="entry name" value="AUXILIN/CYCLIN G-ASSOCIATED KINASE-RELATED"/>
    <property type="match status" value="1"/>
</dbReference>
<dbReference type="PRINTS" id="PR00625">
    <property type="entry name" value="JDOMAIN"/>
</dbReference>
<evidence type="ECO:0000313" key="2">
    <source>
        <dbReference type="EMBL" id="CBK19861.2"/>
    </source>
</evidence>
<dbReference type="GO" id="GO:0030276">
    <property type="term" value="F:clathrin binding"/>
    <property type="evidence" value="ECO:0007669"/>
    <property type="project" value="TreeGrafter"/>
</dbReference>
<dbReference type="InterPro" id="IPR001623">
    <property type="entry name" value="DnaJ_domain"/>
</dbReference>
<dbReference type="AlphaFoldDB" id="D8LVM2"/>
<dbReference type="SUPFAM" id="SSF46565">
    <property type="entry name" value="Chaperone J-domain"/>
    <property type="match status" value="1"/>
</dbReference>
<dbReference type="GO" id="GO:0072583">
    <property type="term" value="P:clathrin-dependent endocytosis"/>
    <property type="evidence" value="ECO:0007669"/>
    <property type="project" value="TreeGrafter"/>
</dbReference>
<dbReference type="EMBL" id="FN668638">
    <property type="protein sequence ID" value="CBK19861.2"/>
    <property type="molecule type" value="Genomic_DNA"/>
</dbReference>
<feature type="domain" description="J" evidence="1">
    <location>
        <begin position="79"/>
        <end position="141"/>
    </location>
</feature>
<accession>D8LVM2</accession>
<dbReference type="GO" id="GO:0031982">
    <property type="term" value="C:vesicle"/>
    <property type="evidence" value="ECO:0007669"/>
    <property type="project" value="TreeGrafter"/>
</dbReference>
<proteinExistence type="predicted"/>
<dbReference type="GO" id="GO:0072318">
    <property type="term" value="P:clathrin coat disassembly"/>
    <property type="evidence" value="ECO:0007669"/>
    <property type="project" value="TreeGrafter"/>
</dbReference>
<dbReference type="PANTHER" id="PTHR23172:SF19">
    <property type="entry name" value="J DOMAIN-CONTAINING PROTEIN"/>
    <property type="match status" value="1"/>
</dbReference>
<dbReference type="CDD" id="cd06257">
    <property type="entry name" value="DnaJ"/>
    <property type="match status" value="1"/>
</dbReference>
<dbReference type="Pfam" id="PF00226">
    <property type="entry name" value="DnaJ"/>
    <property type="match status" value="1"/>
</dbReference>
<evidence type="ECO:0000313" key="3">
    <source>
        <dbReference type="Proteomes" id="UP000008312"/>
    </source>
</evidence>
<sequence>MKAREQELREKQIKALLVKKEQEVAATVKEQQRQESKEKYQAKLDEWAMEKGGEKKNIRTLLSTVGIERGMHQVMWEGADFQPISLAQLLQPEKVKLYYRKAMLKVHPDKNRDGTPDQIYIAQRIFEALNQAWATFQDQQKYMINPFEMI</sequence>
<keyword evidence="3" id="KW-1185">Reference proteome</keyword>
<dbReference type="OrthoDB" id="1717591at2759"/>
<organism evidence="2">
    <name type="scientific">Blastocystis hominis</name>
    <dbReference type="NCBI Taxonomy" id="12968"/>
    <lineage>
        <taxon>Eukaryota</taxon>
        <taxon>Sar</taxon>
        <taxon>Stramenopiles</taxon>
        <taxon>Bigyra</taxon>
        <taxon>Opalozoa</taxon>
        <taxon>Opalinata</taxon>
        <taxon>Blastocystidae</taxon>
        <taxon>Blastocystis</taxon>
    </lineage>
</organism>
<dbReference type="RefSeq" id="XP_012893909.1">
    <property type="nucleotide sequence ID" value="XM_013038455.1"/>
</dbReference>
<dbReference type="InParanoid" id="D8LVM2"/>
<dbReference type="Proteomes" id="UP000008312">
    <property type="component" value="Unassembled WGS sequence"/>
</dbReference>
<dbReference type="GeneID" id="24923079"/>
<dbReference type="InterPro" id="IPR036869">
    <property type="entry name" value="J_dom_sf"/>
</dbReference>